<name>A0A839HQ80_9BURK</name>
<sequence>MANTLTALIPTLYSAAQEVSNEPFGVISSIAASFDDKGVAVGDSVRVPIAPTAQTADFVPAMTASAGSDAAASSVDVQITANKFVSWHLTGEQLRSLQNGDNDREWVRQMVAQGMRALRNGAEQACAQAIKVGASRAVGSAGTTPFGSDINLIAEARKTLADNGAPLTDLQMVFDTAAGLNLRKLGIVQQSYLAGGDAERRSGDLQRQFGFTLRESAGIGLHTKGTGASYVTSGATAPGVADITLATGTGTVLSGDVLSFAADGANKYVVGTGRSGPGLISLNRPGARITIPIGNGVTVGNNYTANLAFERNAVVGIMRPPVMPANPLMQQQLISDSTGMTYLLVQIAGDGMSTWRLHLAYGFKVVQSEHVALVMG</sequence>
<dbReference type="RefSeq" id="WP_182662264.1">
    <property type="nucleotide sequence ID" value="NZ_JACIVI010000001.1"/>
</dbReference>
<organism evidence="1 2">
    <name type="scientific">Aquariibacter albus</name>
    <dbReference type="NCBI Taxonomy" id="2759899"/>
    <lineage>
        <taxon>Bacteria</taxon>
        <taxon>Pseudomonadati</taxon>
        <taxon>Pseudomonadota</taxon>
        <taxon>Betaproteobacteria</taxon>
        <taxon>Burkholderiales</taxon>
        <taxon>Sphaerotilaceae</taxon>
        <taxon>Aquariibacter</taxon>
    </lineage>
</organism>
<reference evidence="1 2" key="1">
    <citation type="submission" date="2020-08" db="EMBL/GenBank/DDBJ databases">
        <title>Aquariorum lacteus gen. nov., sp. nov., a new member of the family Comamonadaceae, isolated from freshwater aquarium.</title>
        <authorList>
            <person name="Chun S.-J."/>
        </authorList>
    </citation>
    <scope>NUCLEOTIDE SEQUENCE [LARGE SCALE GENOMIC DNA]</scope>
    <source>
        <strain evidence="1 2">SJAQ100</strain>
    </source>
</reference>
<dbReference type="AlphaFoldDB" id="A0A839HQ80"/>
<proteinExistence type="predicted"/>
<evidence type="ECO:0000313" key="1">
    <source>
        <dbReference type="EMBL" id="MBB1161459.1"/>
    </source>
</evidence>
<protein>
    <submittedName>
        <fullName evidence="1">P22 coat - protein 5 family protein</fullName>
    </submittedName>
</protein>
<comment type="caution">
    <text evidence="1">The sequence shown here is derived from an EMBL/GenBank/DDBJ whole genome shotgun (WGS) entry which is preliminary data.</text>
</comment>
<gene>
    <name evidence="1" type="ORF">H4F90_05640</name>
</gene>
<accession>A0A839HQ80</accession>
<keyword evidence="2" id="KW-1185">Reference proteome</keyword>
<evidence type="ECO:0000313" key="2">
    <source>
        <dbReference type="Proteomes" id="UP000586093"/>
    </source>
</evidence>
<dbReference type="EMBL" id="JACIVI010000001">
    <property type="protein sequence ID" value="MBB1161459.1"/>
    <property type="molecule type" value="Genomic_DNA"/>
</dbReference>
<dbReference type="Proteomes" id="UP000586093">
    <property type="component" value="Unassembled WGS sequence"/>
</dbReference>